<keyword evidence="4" id="KW-1185">Reference proteome</keyword>
<organism evidence="3 4">
    <name type="scientific">Sporothrix epigloea</name>
    <dbReference type="NCBI Taxonomy" id="1892477"/>
    <lineage>
        <taxon>Eukaryota</taxon>
        <taxon>Fungi</taxon>
        <taxon>Dikarya</taxon>
        <taxon>Ascomycota</taxon>
        <taxon>Pezizomycotina</taxon>
        <taxon>Sordariomycetes</taxon>
        <taxon>Sordariomycetidae</taxon>
        <taxon>Ophiostomatales</taxon>
        <taxon>Ophiostomataceae</taxon>
        <taxon>Sporothrix</taxon>
    </lineage>
</organism>
<proteinExistence type="predicted"/>
<dbReference type="EMBL" id="CAWUON010000019">
    <property type="protein sequence ID" value="CAK7266501.1"/>
    <property type="molecule type" value="Genomic_DNA"/>
</dbReference>
<feature type="region of interest" description="Disordered" evidence="1">
    <location>
        <begin position="469"/>
        <end position="639"/>
    </location>
</feature>
<name>A0ABP0DFS3_9PEZI</name>
<accession>A0ABP0DFS3</accession>
<feature type="compositionally biased region" description="Pro residues" evidence="1">
    <location>
        <begin position="95"/>
        <end position="109"/>
    </location>
</feature>
<dbReference type="SMART" id="SM00513">
    <property type="entry name" value="SAP"/>
    <property type="match status" value="1"/>
</dbReference>
<feature type="compositionally biased region" description="Basic and acidic residues" evidence="1">
    <location>
        <begin position="469"/>
        <end position="484"/>
    </location>
</feature>
<dbReference type="InterPro" id="IPR035979">
    <property type="entry name" value="RBD_domain_sf"/>
</dbReference>
<feature type="compositionally biased region" description="Basic and acidic residues" evidence="1">
    <location>
        <begin position="426"/>
        <end position="439"/>
    </location>
</feature>
<evidence type="ECO:0000313" key="3">
    <source>
        <dbReference type="EMBL" id="CAK7266501.1"/>
    </source>
</evidence>
<feature type="compositionally biased region" description="Basic and acidic residues" evidence="1">
    <location>
        <begin position="579"/>
        <end position="603"/>
    </location>
</feature>
<dbReference type="SUPFAM" id="SSF54928">
    <property type="entry name" value="RNA-binding domain, RBD"/>
    <property type="match status" value="1"/>
</dbReference>
<dbReference type="Gene3D" id="1.10.720.30">
    <property type="entry name" value="SAP domain"/>
    <property type="match status" value="1"/>
</dbReference>
<feature type="region of interest" description="Disordered" evidence="1">
    <location>
        <begin position="43"/>
        <end position="183"/>
    </location>
</feature>
<feature type="domain" description="SAP" evidence="2">
    <location>
        <begin position="8"/>
        <end position="42"/>
    </location>
</feature>
<evidence type="ECO:0000256" key="1">
    <source>
        <dbReference type="SAM" id="MobiDB-lite"/>
    </source>
</evidence>
<dbReference type="PROSITE" id="PS50800">
    <property type="entry name" value="SAP"/>
    <property type="match status" value="1"/>
</dbReference>
<feature type="compositionally biased region" description="Basic and acidic residues" evidence="1">
    <location>
        <begin position="43"/>
        <end position="60"/>
    </location>
</feature>
<feature type="compositionally biased region" description="Basic and acidic residues" evidence="1">
    <location>
        <begin position="509"/>
        <end position="519"/>
    </location>
</feature>
<feature type="region of interest" description="Disordered" evidence="1">
    <location>
        <begin position="408"/>
        <end position="439"/>
    </location>
</feature>
<dbReference type="Proteomes" id="UP001642502">
    <property type="component" value="Unassembled WGS sequence"/>
</dbReference>
<dbReference type="PANTHER" id="PTHR47031">
    <property type="entry name" value="SAP DNA-BINDING DOMAIN-CONTAINING PROTEIN"/>
    <property type="match status" value="1"/>
</dbReference>
<feature type="compositionally biased region" description="Pro residues" evidence="1">
    <location>
        <begin position="416"/>
        <end position="425"/>
    </location>
</feature>
<protein>
    <recommendedName>
        <fullName evidence="2">SAP domain-containing protein</fullName>
    </recommendedName>
</protein>
<reference evidence="3 4" key="1">
    <citation type="submission" date="2024-01" db="EMBL/GenBank/DDBJ databases">
        <authorList>
            <person name="Allen C."/>
            <person name="Tagirdzhanova G."/>
        </authorList>
    </citation>
    <scope>NUCLEOTIDE SEQUENCE [LARGE SCALE GENOMIC DNA]</scope>
    <source>
        <strain evidence="3 4">CBS 119000</strain>
    </source>
</reference>
<sequence>MGSTESDWSKLTVVNLRAELKQRNLPTAGRKDELIQRLIAHEEDAEKANGGLDDGKKNEQAIEDDAEMVDAPKEEEVAEVTAVAEAAAPAEQPEEPPVPASPIPLPAPVPILEVVQDEQKRKRRLLTPPPPLETDAIDRSKRLRTAGPDGSMPADVDTEMSISEDRAPTPAADLDPSTGPEAGLDDTYANDIDDSISVIPAIHPATTAIYICHLMRPLRPQTLREKMDAVATPPTSTASDSRDSSAILRTYLDPIKTHAFVVFGSISAAARARAALHGQVWPDERNRRPLWVDYVPNALVDEWIDLEEQAASGGASGGSRSSTKKWEVVYSQETDGRVVTTLLEAGTCNSKSVPGRILYEPSRDNSSFVGDFSARRSPPPFDAPRGPRSDNFHSGGRVSVNQQLASRNRFGNGVSPVPPPPPPPLGRDRPRGRDDPRGFLDDEIRLTRTLPALSYQTISLDLARRRQETIRIHTMPRPDGETRRSPSPGPGRDGQSHYTKTHNRYTFEQGDRLVDRGPEQFDGIRPPHREQERQNQRRKFGSTGGPGAGRNGNANRMGGGGDNGGRHWRNNRSNGGGRVYDDYRPDRDGPIDRNGDKRDDRRNNGRSSNRRRWNDRRDRARNSRNGRDEREGRLEGPTD</sequence>
<gene>
    <name evidence="3" type="ORF">SEPCBS119000_002060</name>
</gene>
<dbReference type="Pfam" id="PF02037">
    <property type="entry name" value="SAP"/>
    <property type="match status" value="1"/>
</dbReference>
<feature type="compositionally biased region" description="Low complexity" evidence="1">
    <location>
        <begin position="79"/>
        <end position="91"/>
    </location>
</feature>
<feature type="compositionally biased region" description="Basic and acidic residues" evidence="1">
    <location>
        <begin position="615"/>
        <end position="639"/>
    </location>
</feature>
<dbReference type="SUPFAM" id="SSF68906">
    <property type="entry name" value="SAP domain"/>
    <property type="match status" value="1"/>
</dbReference>
<feature type="region of interest" description="Disordered" evidence="1">
    <location>
        <begin position="368"/>
        <end position="396"/>
    </location>
</feature>
<comment type="caution">
    <text evidence="3">The sequence shown here is derived from an EMBL/GenBank/DDBJ whole genome shotgun (WGS) entry which is preliminary data.</text>
</comment>
<dbReference type="PANTHER" id="PTHR47031:SF3">
    <property type="entry name" value="SAP DOMAIN-CONTAINING PROTEIN"/>
    <property type="match status" value="1"/>
</dbReference>
<evidence type="ECO:0000313" key="4">
    <source>
        <dbReference type="Proteomes" id="UP001642502"/>
    </source>
</evidence>
<evidence type="ECO:0000259" key="2">
    <source>
        <dbReference type="PROSITE" id="PS50800"/>
    </source>
</evidence>
<dbReference type="InterPro" id="IPR036361">
    <property type="entry name" value="SAP_dom_sf"/>
</dbReference>
<dbReference type="InterPro" id="IPR003034">
    <property type="entry name" value="SAP_dom"/>
</dbReference>
<feature type="compositionally biased region" description="Basic and acidic residues" evidence="1">
    <location>
        <begin position="525"/>
        <end position="535"/>
    </location>
</feature>